<feature type="transmembrane region" description="Helical" evidence="8">
    <location>
        <begin position="333"/>
        <end position="351"/>
    </location>
</feature>
<keyword evidence="6 8" id="KW-1133">Transmembrane helix</keyword>
<evidence type="ECO:0000256" key="6">
    <source>
        <dbReference type="ARBA" id="ARBA00022989"/>
    </source>
</evidence>
<evidence type="ECO:0000256" key="3">
    <source>
        <dbReference type="ARBA" id="ARBA00022448"/>
    </source>
</evidence>
<gene>
    <name evidence="9" type="ORF">J2Z76_002211</name>
</gene>
<feature type="transmembrane region" description="Helical" evidence="8">
    <location>
        <begin position="80"/>
        <end position="100"/>
    </location>
</feature>
<feature type="transmembrane region" description="Helical" evidence="8">
    <location>
        <begin position="112"/>
        <end position="131"/>
    </location>
</feature>
<name>A0ABS4GF81_9FIRM</name>
<comment type="subcellular location">
    <subcellularLocation>
        <location evidence="1">Membrane</location>
        <topology evidence="1">Multi-pass membrane protein</topology>
    </subcellularLocation>
</comment>
<evidence type="ECO:0000256" key="4">
    <source>
        <dbReference type="ARBA" id="ARBA00022544"/>
    </source>
</evidence>
<accession>A0ABS4GF81</accession>
<evidence type="ECO:0000256" key="1">
    <source>
        <dbReference type="ARBA" id="ARBA00004141"/>
    </source>
</evidence>
<comment type="caution">
    <text evidence="9">The sequence shown here is derived from an EMBL/GenBank/DDBJ whole genome shotgun (WGS) entry which is preliminary data.</text>
</comment>
<dbReference type="PANTHER" id="PTHR34975">
    <property type="entry name" value="SPORE GERMINATION PROTEIN A2"/>
    <property type="match status" value="1"/>
</dbReference>
<feature type="transmembrane region" description="Helical" evidence="8">
    <location>
        <begin position="37"/>
        <end position="54"/>
    </location>
</feature>
<keyword evidence="3" id="KW-0813">Transport</keyword>
<feature type="transmembrane region" description="Helical" evidence="8">
    <location>
        <begin position="306"/>
        <end position="327"/>
    </location>
</feature>
<keyword evidence="5 8" id="KW-0812">Transmembrane</keyword>
<protein>
    <submittedName>
        <fullName evidence="9">Spore germination protein</fullName>
    </submittedName>
</protein>
<organism evidence="9 10">
    <name type="scientific">Sedimentibacter acidaminivorans</name>
    <dbReference type="NCBI Taxonomy" id="913099"/>
    <lineage>
        <taxon>Bacteria</taxon>
        <taxon>Bacillati</taxon>
        <taxon>Bacillota</taxon>
        <taxon>Tissierellia</taxon>
        <taxon>Sedimentibacter</taxon>
    </lineage>
</organism>
<keyword evidence="4" id="KW-0309">Germination</keyword>
<evidence type="ECO:0000256" key="8">
    <source>
        <dbReference type="SAM" id="Phobius"/>
    </source>
</evidence>
<dbReference type="RefSeq" id="WP_209512080.1">
    <property type="nucleotide sequence ID" value="NZ_JAGGKS010000006.1"/>
</dbReference>
<proteinExistence type="inferred from homology"/>
<evidence type="ECO:0000313" key="9">
    <source>
        <dbReference type="EMBL" id="MBP1926346.1"/>
    </source>
</evidence>
<feature type="transmembrane region" description="Helical" evidence="8">
    <location>
        <begin position="272"/>
        <end position="294"/>
    </location>
</feature>
<evidence type="ECO:0000256" key="2">
    <source>
        <dbReference type="ARBA" id="ARBA00007998"/>
    </source>
</evidence>
<feature type="transmembrane region" description="Helical" evidence="8">
    <location>
        <begin position="185"/>
        <end position="207"/>
    </location>
</feature>
<feature type="transmembrane region" description="Helical" evidence="8">
    <location>
        <begin position="143"/>
        <end position="165"/>
    </location>
</feature>
<feature type="transmembrane region" description="Helical" evidence="8">
    <location>
        <begin position="219"/>
        <end position="240"/>
    </location>
</feature>
<evidence type="ECO:0000256" key="7">
    <source>
        <dbReference type="ARBA" id="ARBA00023136"/>
    </source>
</evidence>
<feature type="transmembrane region" description="Helical" evidence="8">
    <location>
        <begin position="12"/>
        <end position="31"/>
    </location>
</feature>
<evidence type="ECO:0000256" key="5">
    <source>
        <dbReference type="ARBA" id="ARBA00022692"/>
    </source>
</evidence>
<comment type="similarity">
    <text evidence="2">Belongs to the amino acid-polyamine-organocation (APC) superfamily. Spore germination protein (SGP) (TC 2.A.3.9) family.</text>
</comment>
<sequence>MFEKGITPYQNVSILILVSFAFQTLMMPIILSEVDGPVGWLSIIIGAIILILTIKPINKIMDDYKEDTIVGISSHLLPKYIAKSIGLYYIILFIVANSLLMKDFAEQIKLLMLFKTPISFIIITILLTASYAAKKGIQTISEIAHITVLIALIPYLAVIIFSAYYSNYTNVFPIYPVDIEGVVKSIPNTLFGFFGYAILMFSNSHVSKTEKNMLLNKKFIIISMAIYIGCYILIIIKFGMEEAVNLVWPFLSVMKFVNIPGFFFESTEIVGMSFQIIVTFSCVCILMYFTNLAIQETLETKENGYFIFIQIPILYIMAAALPGMYMLYPYVKIPAYVFSGLNLLIPILIIFKGKKKGKARN</sequence>
<dbReference type="InterPro" id="IPR004761">
    <property type="entry name" value="Spore_GerAB"/>
</dbReference>
<evidence type="ECO:0000313" key="10">
    <source>
        <dbReference type="Proteomes" id="UP001519342"/>
    </source>
</evidence>
<keyword evidence="7 8" id="KW-0472">Membrane</keyword>
<dbReference type="Pfam" id="PF03845">
    <property type="entry name" value="Spore_permease"/>
    <property type="match status" value="1"/>
</dbReference>
<keyword evidence="10" id="KW-1185">Reference proteome</keyword>
<dbReference type="NCBIfam" id="TIGR00912">
    <property type="entry name" value="2A0309"/>
    <property type="match status" value="1"/>
</dbReference>
<dbReference type="PANTHER" id="PTHR34975:SF2">
    <property type="entry name" value="SPORE GERMINATION PROTEIN A2"/>
    <property type="match status" value="1"/>
</dbReference>
<reference evidence="9 10" key="1">
    <citation type="submission" date="2021-03" db="EMBL/GenBank/DDBJ databases">
        <title>Genomic Encyclopedia of Type Strains, Phase IV (KMG-IV): sequencing the most valuable type-strain genomes for metagenomic binning, comparative biology and taxonomic classification.</title>
        <authorList>
            <person name="Goeker M."/>
        </authorList>
    </citation>
    <scope>NUCLEOTIDE SEQUENCE [LARGE SCALE GENOMIC DNA]</scope>
    <source>
        <strain evidence="9 10">DSM 24004</strain>
    </source>
</reference>
<dbReference type="EMBL" id="JAGGKS010000006">
    <property type="protein sequence ID" value="MBP1926346.1"/>
    <property type="molecule type" value="Genomic_DNA"/>
</dbReference>
<dbReference type="Proteomes" id="UP001519342">
    <property type="component" value="Unassembled WGS sequence"/>
</dbReference>